<dbReference type="GO" id="GO:0004619">
    <property type="term" value="F:phosphoglycerate mutase activity"/>
    <property type="evidence" value="ECO:0007669"/>
    <property type="project" value="UniProtKB-EC"/>
</dbReference>
<dbReference type="InterPro" id="IPR017850">
    <property type="entry name" value="Alkaline_phosphatase_core_sf"/>
</dbReference>
<evidence type="ECO:0000256" key="6">
    <source>
        <dbReference type="SAM" id="MobiDB-lite"/>
    </source>
</evidence>
<dbReference type="AlphaFoldDB" id="A0AAQ3UDR5"/>
<proteinExistence type="inferred from homology"/>
<comment type="similarity">
    <text evidence="4">Belongs to the BPG-independent phosphoglycerate mutase family. A-PGAM subfamily.</text>
</comment>
<feature type="region of interest" description="Disordered" evidence="6">
    <location>
        <begin position="1"/>
        <end position="161"/>
    </location>
</feature>
<sequence>MPSRRVTCQNSAGARGPPPGREEGAARDRRAGRAMRGERGSLARVVGSAPAIAGGEVGRWRRGDRGGAGRGGAAGGGRSRASAKRCRFGGRAGPGLGLTRLSSRPNRSGPDKNRTQRVPVRLNRTGPGPCPALHTAEPQWSTRQRASRKQQQRAERGAAMAGAGGRSRVAFVLVDGIGDVSVPSLGGRTALEAARAPRLDAVAAAGVAGLMDPVEPGLACGSDTAHLSLLGYDPRVYYRGRGAFESMGAGLAMAPGDIAFKSNFATLDEDTGVIVSRRADRHFEEEGPILCAALDGMRLPSFPDYEVRVRYATEHRCGVVVKGPKLSGNISGTDPLKDNRLHLKAEPLDDSEEAKNTAAVVNELSKEITRILVAHPINAKRAADGKNVANVVLLRGCGIRIEVPAFETKHGLAPCMVAPTKIIAGLGLSLGIDILEAPGATGDYRTLLTSKAKAIAKALSAPVDAPPRVFVPGEDEYKAGREDGYDFGFLHIKAIDDAGHDKAVKLKVRGLEAVDRAIGQLARLLWEAEKDGRYQYFLCVTGDHSTPVEYGDHSFEPVPFAICRLRDYVGAIGEDNVMNTPLDDFQLPSVKSGEDLLNAIESTESKPDQLKAFSGDAVCEFNEIATARGCLGRFPGSEMMGIIKKFIKAKND</sequence>
<evidence type="ECO:0000256" key="2">
    <source>
        <dbReference type="ARBA" id="ARBA00002315"/>
    </source>
</evidence>
<dbReference type="Pfam" id="PF10143">
    <property type="entry name" value="PhosphMutase"/>
    <property type="match status" value="1"/>
</dbReference>
<reference evidence="8 9" key="1">
    <citation type="submission" date="2024-02" db="EMBL/GenBank/DDBJ databases">
        <title>High-quality chromosome-scale genome assembly of Pensacola bahiagrass (Paspalum notatum Flugge var. saurae).</title>
        <authorList>
            <person name="Vega J.M."/>
            <person name="Podio M."/>
            <person name="Orjuela J."/>
            <person name="Siena L.A."/>
            <person name="Pessino S.C."/>
            <person name="Combes M.C."/>
            <person name="Mariac C."/>
            <person name="Albertini E."/>
            <person name="Pupilli F."/>
            <person name="Ortiz J.P.A."/>
            <person name="Leblanc O."/>
        </authorList>
    </citation>
    <scope>NUCLEOTIDE SEQUENCE [LARGE SCALE GENOMIC DNA]</scope>
    <source>
        <strain evidence="8">R1</strain>
        <tissue evidence="8">Leaf</tissue>
    </source>
</reference>
<feature type="compositionally biased region" description="Basic and acidic residues" evidence="6">
    <location>
        <begin position="20"/>
        <end position="41"/>
    </location>
</feature>
<feature type="domain" description="Metalloenzyme" evidence="7">
    <location>
        <begin position="481"/>
        <end position="563"/>
    </location>
</feature>
<keyword evidence="9" id="KW-1185">Reference proteome</keyword>
<accession>A0AAQ3UDR5</accession>
<dbReference type="GO" id="GO:0006096">
    <property type="term" value="P:glycolytic process"/>
    <property type="evidence" value="ECO:0007669"/>
    <property type="project" value="UniProtKB-KW"/>
</dbReference>
<name>A0AAQ3UDR5_PASNO</name>
<dbReference type="PANTHER" id="PTHR31209">
    <property type="entry name" value="COFACTOR-INDEPENDENT PHOSPHOGLYCERATE MUTASE"/>
    <property type="match status" value="1"/>
</dbReference>
<feature type="compositionally biased region" description="Basic and acidic residues" evidence="6">
    <location>
        <begin position="58"/>
        <end position="67"/>
    </location>
</feature>
<dbReference type="Gene3D" id="3.40.720.10">
    <property type="entry name" value="Alkaline Phosphatase, subunit A"/>
    <property type="match status" value="2"/>
</dbReference>
<feature type="compositionally biased region" description="Gly residues" evidence="6">
    <location>
        <begin position="68"/>
        <end position="78"/>
    </location>
</feature>
<evidence type="ECO:0000256" key="4">
    <source>
        <dbReference type="ARBA" id="ARBA00005524"/>
    </source>
</evidence>
<evidence type="ECO:0000259" key="7">
    <source>
        <dbReference type="Pfam" id="PF01676"/>
    </source>
</evidence>
<feature type="compositionally biased region" description="Polar residues" evidence="6">
    <location>
        <begin position="1"/>
        <end position="11"/>
    </location>
</feature>
<gene>
    <name evidence="8" type="ORF">U9M48_036778</name>
</gene>
<dbReference type="Proteomes" id="UP001341281">
    <property type="component" value="Chromosome 08"/>
</dbReference>
<dbReference type="InterPro" id="IPR004456">
    <property type="entry name" value="Pglycerate_mutase_ApgM"/>
</dbReference>
<keyword evidence="5" id="KW-0324">Glycolysis</keyword>
<dbReference type="SUPFAM" id="SSF53649">
    <property type="entry name" value="Alkaline phosphatase-like"/>
    <property type="match status" value="1"/>
</dbReference>
<comment type="function">
    <text evidence="2">Catalyzes the interconversion of 2-phosphoglycerate and 3-phosphoglycerate.</text>
</comment>
<dbReference type="Pfam" id="PF01676">
    <property type="entry name" value="Metalloenzyme"/>
    <property type="match status" value="2"/>
</dbReference>
<protein>
    <recommendedName>
        <fullName evidence="7">Metalloenzyme domain-containing protein</fullName>
    </recommendedName>
</protein>
<comment type="catalytic activity">
    <reaction evidence="1">
        <text>(2R)-2-phosphoglycerate = (2R)-3-phosphoglycerate</text>
        <dbReference type="Rhea" id="RHEA:15901"/>
        <dbReference type="ChEBI" id="CHEBI:58272"/>
        <dbReference type="ChEBI" id="CHEBI:58289"/>
        <dbReference type="EC" id="5.4.2.12"/>
    </reaction>
</comment>
<dbReference type="EMBL" id="CP144752">
    <property type="protein sequence ID" value="WVZ90479.1"/>
    <property type="molecule type" value="Genomic_DNA"/>
</dbReference>
<organism evidence="8 9">
    <name type="scientific">Paspalum notatum var. saurae</name>
    <dbReference type="NCBI Taxonomy" id="547442"/>
    <lineage>
        <taxon>Eukaryota</taxon>
        <taxon>Viridiplantae</taxon>
        <taxon>Streptophyta</taxon>
        <taxon>Embryophyta</taxon>
        <taxon>Tracheophyta</taxon>
        <taxon>Spermatophyta</taxon>
        <taxon>Magnoliopsida</taxon>
        <taxon>Liliopsida</taxon>
        <taxon>Poales</taxon>
        <taxon>Poaceae</taxon>
        <taxon>PACMAD clade</taxon>
        <taxon>Panicoideae</taxon>
        <taxon>Andropogonodae</taxon>
        <taxon>Paspaleae</taxon>
        <taxon>Paspalinae</taxon>
        <taxon>Paspalum</taxon>
    </lineage>
</organism>
<evidence type="ECO:0000256" key="5">
    <source>
        <dbReference type="ARBA" id="ARBA00023152"/>
    </source>
</evidence>
<evidence type="ECO:0000313" key="8">
    <source>
        <dbReference type="EMBL" id="WVZ90479.1"/>
    </source>
</evidence>
<comment type="pathway">
    <text evidence="3">Carbohydrate degradation.</text>
</comment>
<evidence type="ECO:0000313" key="9">
    <source>
        <dbReference type="Proteomes" id="UP001341281"/>
    </source>
</evidence>
<dbReference type="GO" id="GO:0046872">
    <property type="term" value="F:metal ion binding"/>
    <property type="evidence" value="ECO:0007669"/>
    <property type="project" value="InterPro"/>
</dbReference>
<dbReference type="InterPro" id="IPR006124">
    <property type="entry name" value="Metalloenzyme"/>
</dbReference>
<dbReference type="CDD" id="cd16011">
    <property type="entry name" value="iPGM_like"/>
    <property type="match status" value="1"/>
</dbReference>
<dbReference type="PANTHER" id="PTHR31209:SF0">
    <property type="entry name" value="METALLOENZYME DOMAIN-CONTAINING PROTEIN"/>
    <property type="match status" value="1"/>
</dbReference>
<evidence type="ECO:0000256" key="1">
    <source>
        <dbReference type="ARBA" id="ARBA00000370"/>
    </source>
</evidence>
<feature type="domain" description="Metalloenzyme" evidence="7">
    <location>
        <begin position="168"/>
        <end position="456"/>
    </location>
</feature>
<evidence type="ECO:0000256" key="3">
    <source>
        <dbReference type="ARBA" id="ARBA00004921"/>
    </source>
</evidence>